<dbReference type="Pfam" id="PF04221">
    <property type="entry name" value="RelB"/>
    <property type="match status" value="1"/>
</dbReference>
<dbReference type="InterPro" id="IPR026262">
    <property type="entry name" value="DinJ"/>
</dbReference>
<evidence type="ECO:0000313" key="3">
    <source>
        <dbReference type="EMBL" id="KRL14653.1"/>
    </source>
</evidence>
<dbReference type="PIRSF" id="PIRSF003108">
    <property type="entry name" value="DinJ"/>
    <property type="match status" value="1"/>
</dbReference>
<dbReference type="InterPro" id="IPR007337">
    <property type="entry name" value="RelB/DinJ"/>
</dbReference>
<keyword evidence="4" id="KW-1185">Reference proteome</keyword>
<dbReference type="InterPro" id="IPR013321">
    <property type="entry name" value="Arc_rbn_hlx_hlx"/>
</dbReference>
<dbReference type="Proteomes" id="UP000051330">
    <property type="component" value="Unassembled WGS sequence"/>
</dbReference>
<evidence type="ECO:0000256" key="2">
    <source>
        <dbReference type="ARBA" id="ARBA00022649"/>
    </source>
</evidence>
<organism evidence="3 4">
    <name type="scientific">Schleiferilactobacillus perolens DSM 12744</name>
    <dbReference type="NCBI Taxonomy" id="1423792"/>
    <lineage>
        <taxon>Bacteria</taxon>
        <taxon>Bacillati</taxon>
        <taxon>Bacillota</taxon>
        <taxon>Bacilli</taxon>
        <taxon>Lactobacillales</taxon>
        <taxon>Lactobacillaceae</taxon>
        <taxon>Schleiferilactobacillus</taxon>
    </lineage>
</organism>
<gene>
    <name evidence="3" type="ORF">FD09_GL000307</name>
</gene>
<dbReference type="PANTHER" id="PTHR38781:SF1">
    <property type="entry name" value="ANTITOXIN DINJ-RELATED"/>
    <property type="match status" value="1"/>
</dbReference>
<dbReference type="GO" id="GO:0015643">
    <property type="term" value="F:toxic substance binding"/>
    <property type="evidence" value="ECO:0007669"/>
    <property type="project" value="InterPro"/>
</dbReference>
<dbReference type="AlphaFoldDB" id="A0A0R1N376"/>
<dbReference type="OrthoDB" id="9808267at2"/>
<dbReference type="PANTHER" id="PTHR38781">
    <property type="entry name" value="ANTITOXIN DINJ-RELATED"/>
    <property type="match status" value="1"/>
</dbReference>
<dbReference type="NCBIfam" id="TIGR02384">
    <property type="entry name" value="RelB_DinJ"/>
    <property type="match status" value="1"/>
</dbReference>
<dbReference type="GO" id="GO:0006355">
    <property type="term" value="P:regulation of DNA-templated transcription"/>
    <property type="evidence" value="ECO:0007669"/>
    <property type="project" value="InterPro"/>
</dbReference>
<proteinExistence type="inferred from homology"/>
<dbReference type="RefSeq" id="WP_057817541.1">
    <property type="nucleotide sequence ID" value="NZ_AZEC01000001.1"/>
</dbReference>
<dbReference type="GO" id="GO:0044010">
    <property type="term" value="P:single-species biofilm formation"/>
    <property type="evidence" value="ECO:0007669"/>
    <property type="project" value="InterPro"/>
</dbReference>
<evidence type="ECO:0000313" key="4">
    <source>
        <dbReference type="Proteomes" id="UP000051330"/>
    </source>
</evidence>
<keyword evidence="2" id="KW-1277">Toxin-antitoxin system</keyword>
<protein>
    <submittedName>
        <fullName evidence="3">Uncharacterized protein</fullName>
    </submittedName>
</protein>
<reference evidence="3 4" key="1">
    <citation type="journal article" date="2015" name="Genome Announc.">
        <title>Expanding the biotechnology potential of lactobacilli through comparative genomics of 213 strains and associated genera.</title>
        <authorList>
            <person name="Sun Z."/>
            <person name="Harris H.M."/>
            <person name="McCann A."/>
            <person name="Guo C."/>
            <person name="Argimon S."/>
            <person name="Zhang W."/>
            <person name="Yang X."/>
            <person name="Jeffery I.B."/>
            <person name="Cooney J.C."/>
            <person name="Kagawa T.F."/>
            <person name="Liu W."/>
            <person name="Song Y."/>
            <person name="Salvetti E."/>
            <person name="Wrobel A."/>
            <person name="Rasinkangas P."/>
            <person name="Parkhill J."/>
            <person name="Rea M.C."/>
            <person name="O'Sullivan O."/>
            <person name="Ritari J."/>
            <person name="Douillard F.P."/>
            <person name="Paul Ross R."/>
            <person name="Yang R."/>
            <person name="Briner A.E."/>
            <person name="Felis G.E."/>
            <person name="de Vos W.M."/>
            <person name="Barrangou R."/>
            <person name="Klaenhammer T.R."/>
            <person name="Caufield P.W."/>
            <person name="Cui Y."/>
            <person name="Zhang H."/>
            <person name="O'Toole P.W."/>
        </authorList>
    </citation>
    <scope>NUCLEOTIDE SEQUENCE [LARGE SCALE GENOMIC DNA]</scope>
    <source>
        <strain evidence="3 4">DSM 12744</strain>
    </source>
</reference>
<dbReference type="GO" id="GO:0000987">
    <property type="term" value="F:cis-regulatory region sequence-specific DNA binding"/>
    <property type="evidence" value="ECO:0007669"/>
    <property type="project" value="InterPro"/>
</dbReference>
<accession>A0A0R1N376</accession>
<dbReference type="Gene3D" id="1.10.1220.10">
    <property type="entry name" value="Met repressor-like"/>
    <property type="match status" value="1"/>
</dbReference>
<dbReference type="GO" id="GO:0006351">
    <property type="term" value="P:DNA-templated transcription"/>
    <property type="evidence" value="ECO:0007669"/>
    <property type="project" value="TreeGrafter"/>
</dbReference>
<dbReference type="STRING" id="1423792.FD09_GL000307"/>
<comment type="similarity">
    <text evidence="1">Belongs to the RelB/DinJ antitoxin family.</text>
</comment>
<evidence type="ECO:0000256" key="1">
    <source>
        <dbReference type="ARBA" id="ARBA00010562"/>
    </source>
</evidence>
<sequence>MTNENDRINVRVDAKLKEQVTRVLDDLGLDMTTAITLYLAQVVQDKRLPFVPDTMDPLDRATTIALNQIARGESEEFDTVDAWWHSLNSN</sequence>
<dbReference type="PATRIC" id="fig|1423792.3.peg.310"/>
<name>A0A0R1N376_9LACO</name>
<dbReference type="EMBL" id="AZEC01000001">
    <property type="protein sequence ID" value="KRL14653.1"/>
    <property type="molecule type" value="Genomic_DNA"/>
</dbReference>
<comment type="caution">
    <text evidence="3">The sequence shown here is derived from an EMBL/GenBank/DDBJ whole genome shotgun (WGS) entry which is preliminary data.</text>
</comment>